<evidence type="ECO:0000313" key="3">
    <source>
        <dbReference type="Proteomes" id="UP000182692"/>
    </source>
</evidence>
<organism evidence="2 3">
    <name type="scientific">Enterovibrio norvegicus DSM 15893</name>
    <dbReference type="NCBI Taxonomy" id="1121869"/>
    <lineage>
        <taxon>Bacteria</taxon>
        <taxon>Pseudomonadati</taxon>
        <taxon>Pseudomonadota</taxon>
        <taxon>Gammaproteobacteria</taxon>
        <taxon>Vibrionales</taxon>
        <taxon>Vibrionaceae</taxon>
        <taxon>Enterovibrio</taxon>
    </lineage>
</organism>
<protein>
    <submittedName>
        <fullName evidence="2">Outer membrane insertion C-terminal signal</fullName>
    </submittedName>
</protein>
<dbReference type="Proteomes" id="UP000182692">
    <property type="component" value="Unassembled WGS sequence"/>
</dbReference>
<dbReference type="RefSeq" id="WP_017013230.1">
    <property type="nucleotide sequence ID" value="NZ_FOWR01000011.1"/>
</dbReference>
<sequence length="158" mass="17669">MNKLLLAVTLQFVAFFSAAQDSLPLYEYIEEDARKPWFSSSITSGYSGFDSWTINSGYHYPVLKNINVYLATEMRTATNDSTSTKGLLSGIQYSFNEKLSFESSVQAEHANEETVGIVGMGSKLQLTEHLNVEARFDYSLNQEPSASAQYQLGVGYRF</sequence>
<gene>
    <name evidence="2" type="ORF">SAMN03084138_01790</name>
</gene>
<evidence type="ECO:0000313" key="2">
    <source>
        <dbReference type="EMBL" id="SFP27953.1"/>
    </source>
</evidence>
<dbReference type="EMBL" id="FOWR01000011">
    <property type="protein sequence ID" value="SFP27953.1"/>
    <property type="molecule type" value="Genomic_DNA"/>
</dbReference>
<dbReference type="InterPro" id="IPR000758">
    <property type="entry name" value="Enterovir_OMP"/>
</dbReference>
<dbReference type="AlphaFoldDB" id="A0A1I5P1R7"/>
<dbReference type="OrthoDB" id="5902984at2"/>
<dbReference type="PROSITE" id="PS00695">
    <property type="entry name" value="ENT_VIR_OMP_2"/>
    <property type="match status" value="1"/>
</dbReference>
<evidence type="ECO:0000256" key="1">
    <source>
        <dbReference type="SAM" id="SignalP"/>
    </source>
</evidence>
<name>A0A1I5P1R7_9GAMM</name>
<feature type="chain" id="PRO_5010198674" evidence="1">
    <location>
        <begin position="20"/>
        <end position="158"/>
    </location>
</feature>
<dbReference type="SUPFAM" id="SSF56925">
    <property type="entry name" value="OMPA-like"/>
    <property type="match status" value="1"/>
</dbReference>
<accession>A0A1I5P1R7</accession>
<keyword evidence="1" id="KW-0732">Signal</keyword>
<feature type="signal peptide" evidence="1">
    <location>
        <begin position="1"/>
        <end position="19"/>
    </location>
</feature>
<dbReference type="InterPro" id="IPR011250">
    <property type="entry name" value="OMP/PagP_B-barrel"/>
</dbReference>
<dbReference type="GeneID" id="35871631"/>
<dbReference type="GO" id="GO:0044384">
    <property type="term" value="C:host outer membrane"/>
    <property type="evidence" value="ECO:0007669"/>
    <property type="project" value="InterPro"/>
</dbReference>
<proteinExistence type="predicted"/>
<reference evidence="2 3" key="1">
    <citation type="submission" date="2016-10" db="EMBL/GenBank/DDBJ databases">
        <authorList>
            <person name="de Groot N.N."/>
        </authorList>
    </citation>
    <scope>NUCLEOTIDE SEQUENCE [LARGE SCALE GENOMIC DNA]</scope>
    <source>
        <strain evidence="2 3">DSM 15893</strain>
    </source>
</reference>